<evidence type="ECO:0000313" key="3">
    <source>
        <dbReference type="Proteomes" id="UP000002384"/>
    </source>
</evidence>
<sequence length="86" mass="9044">MPKNIVLFLVASGSFSLAMLMANSSQANPTLSEKKEGVMFDTPVLSNLNVISPSLNWNHNQDNGICHSAGCGCGSCIRPSTSSLDS</sequence>
<keyword evidence="3" id="KW-1185">Reference proteome</keyword>
<keyword evidence="1" id="KW-0732">Signal</keyword>
<dbReference type="AlphaFoldDB" id="B7KKM2"/>
<dbReference type="Proteomes" id="UP000002384">
    <property type="component" value="Chromosome"/>
</dbReference>
<dbReference type="HOGENOM" id="CLU_2492646_0_0_3"/>
<reference evidence="3" key="1">
    <citation type="journal article" date="2011" name="MBio">
        <title>Novel metabolic attributes of the genus Cyanothece, comprising a group of unicellular nitrogen-fixing Cyanobacteria.</title>
        <authorList>
            <person name="Bandyopadhyay A."/>
            <person name="Elvitigala T."/>
            <person name="Welsh E."/>
            <person name="Stockel J."/>
            <person name="Liberton M."/>
            <person name="Min H."/>
            <person name="Sherman L.A."/>
            <person name="Pakrasi H.B."/>
        </authorList>
    </citation>
    <scope>NUCLEOTIDE SEQUENCE [LARGE SCALE GENOMIC DNA]</scope>
    <source>
        <strain evidence="3">PCC 7424</strain>
    </source>
</reference>
<proteinExistence type="predicted"/>
<accession>B7KKM2</accession>
<organism evidence="2 3">
    <name type="scientific">Gloeothece citriformis (strain PCC 7424)</name>
    <name type="common">Cyanothece sp. (strain PCC 7424)</name>
    <dbReference type="NCBI Taxonomy" id="65393"/>
    <lineage>
        <taxon>Bacteria</taxon>
        <taxon>Bacillati</taxon>
        <taxon>Cyanobacteriota</taxon>
        <taxon>Cyanophyceae</taxon>
        <taxon>Oscillatoriophycideae</taxon>
        <taxon>Chroococcales</taxon>
        <taxon>Aphanothecaceae</taxon>
        <taxon>Gloeothece</taxon>
        <taxon>Gloeothece citriformis</taxon>
    </lineage>
</organism>
<dbReference type="RefSeq" id="WP_015955940.1">
    <property type="nucleotide sequence ID" value="NC_011729.1"/>
</dbReference>
<name>B7KKM2_GLOC7</name>
<gene>
    <name evidence="2" type="ordered locus">PCC7424_3981</name>
</gene>
<dbReference type="KEGG" id="cyc:PCC7424_3981"/>
<dbReference type="EMBL" id="CP001291">
    <property type="protein sequence ID" value="ACK72355.1"/>
    <property type="molecule type" value="Genomic_DNA"/>
</dbReference>
<protein>
    <submittedName>
        <fullName evidence="2">Uncharacterized protein</fullName>
    </submittedName>
</protein>
<evidence type="ECO:0000256" key="1">
    <source>
        <dbReference type="SAM" id="SignalP"/>
    </source>
</evidence>
<feature type="signal peptide" evidence="1">
    <location>
        <begin position="1"/>
        <end position="27"/>
    </location>
</feature>
<feature type="chain" id="PRO_5002858660" evidence="1">
    <location>
        <begin position="28"/>
        <end position="86"/>
    </location>
</feature>
<evidence type="ECO:0000313" key="2">
    <source>
        <dbReference type="EMBL" id="ACK72355.1"/>
    </source>
</evidence>